<evidence type="ECO:0000313" key="3">
    <source>
        <dbReference type="EMBL" id="GAI98002.1"/>
    </source>
</evidence>
<dbReference type="InterPro" id="IPR015422">
    <property type="entry name" value="PyrdxlP-dep_Trfase_small"/>
</dbReference>
<dbReference type="GO" id="GO:0004760">
    <property type="term" value="F:L-serine-pyruvate transaminase activity"/>
    <property type="evidence" value="ECO:0007669"/>
    <property type="project" value="TreeGrafter"/>
</dbReference>
<dbReference type="PANTHER" id="PTHR21152">
    <property type="entry name" value="AMINOTRANSFERASE CLASS V"/>
    <property type="match status" value="1"/>
</dbReference>
<evidence type="ECO:0000256" key="2">
    <source>
        <dbReference type="ARBA" id="ARBA00022898"/>
    </source>
</evidence>
<keyword evidence="2" id="KW-0663">Pyridoxal phosphate</keyword>
<proteinExistence type="predicted"/>
<dbReference type="SUPFAM" id="SSF53383">
    <property type="entry name" value="PLP-dependent transferases"/>
    <property type="match status" value="1"/>
</dbReference>
<name>X1SY75_9ZZZZ</name>
<dbReference type="Gene3D" id="3.90.1150.10">
    <property type="entry name" value="Aspartate Aminotransferase, domain 1"/>
    <property type="match status" value="1"/>
</dbReference>
<organism evidence="3">
    <name type="scientific">marine sediment metagenome</name>
    <dbReference type="NCBI Taxonomy" id="412755"/>
    <lineage>
        <taxon>unclassified sequences</taxon>
        <taxon>metagenomes</taxon>
        <taxon>ecological metagenomes</taxon>
    </lineage>
</organism>
<dbReference type="PANTHER" id="PTHR21152:SF40">
    <property type="entry name" value="ALANINE--GLYOXYLATE AMINOTRANSFERASE"/>
    <property type="match status" value="1"/>
</dbReference>
<reference evidence="3" key="1">
    <citation type="journal article" date="2014" name="Front. Microbiol.">
        <title>High frequency of phylogenetically diverse reductive dehalogenase-homologous genes in deep subseafloor sedimentary metagenomes.</title>
        <authorList>
            <person name="Kawai M."/>
            <person name="Futagami T."/>
            <person name="Toyoda A."/>
            <person name="Takaki Y."/>
            <person name="Nishi S."/>
            <person name="Hori S."/>
            <person name="Arai W."/>
            <person name="Tsubouchi T."/>
            <person name="Morono Y."/>
            <person name="Uchiyama I."/>
            <person name="Ito T."/>
            <person name="Fujiyama A."/>
            <person name="Inagaki F."/>
            <person name="Takami H."/>
        </authorList>
    </citation>
    <scope>NUCLEOTIDE SEQUENCE</scope>
    <source>
        <strain evidence="3">Expedition CK06-06</strain>
    </source>
</reference>
<dbReference type="GO" id="GO:0005777">
    <property type="term" value="C:peroxisome"/>
    <property type="evidence" value="ECO:0007669"/>
    <property type="project" value="TreeGrafter"/>
</dbReference>
<dbReference type="GO" id="GO:0008453">
    <property type="term" value="F:alanine-glyoxylate transaminase activity"/>
    <property type="evidence" value="ECO:0007669"/>
    <property type="project" value="TreeGrafter"/>
</dbReference>
<accession>X1SY75</accession>
<dbReference type="EMBL" id="BARW01023638">
    <property type="protein sequence ID" value="GAI98002.1"/>
    <property type="molecule type" value="Genomic_DNA"/>
</dbReference>
<dbReference type="AlphaFoldDB" id="X1SY75"/>
<gene>
    <name evidence="3" type="ORF">S12H4_39156</name>
</gene>
<evidence type="ECO:0000256" key="1">
    <source>
        <dbReference type="ARBA" id="ARBA00001933"/>
    </source>
</evidence>
<comment type="caution">
    <text evidence="3">The sequence shown here is derived from an EMBL/GenBank/DDBJ whole genome shotgun (WGS) entry which is preliminary data.</text>
</comment>
<comment type="cofactor">
    <cofactor evidence="1">
        <name>pyridoxal 5'-phosphate</name>
        <dbReference type="ChEBI" id="CHEBI:597326"/>
    </cofactor>
</comment>
<protein>
    <submittedName>
        <fullName evidence="3">Uncharacterized protein</fullName>
    </submittedName>
</protein>
<sequence length="156" mass="17049">KAREQATMPNFYWDFKRARQSLEKWQNPWTPAVSVIFALDATLKLMLAEGLPAIYERHAKVGQAARDGVKALGLELFARESHASNSVTAVKPGDTHDAATIVKMMREDHGIVLAGGQRALQGKIFRIGHLGYVSVAEIAEVMTALADVLPRARQGG</sequence>
<feature type="non-terminal residue" evidence="3">
    <location>
        <position position="1"/>
    </location>
</feature>
<dbReference type="GO" id="GO:0019265">
    <property type="term" value="P:glycine biosynthetic process, by transamination of glyoxylate"/>
    <property type="evidence" value="ECO:0007669"/>
    <property type="project" value="TreeGrafter"/>
</dbReference>
<dbReference type="InterPro" id="IPR015424">
    <property type="entry name" value="PyrdxlP-dep_Trfase"/>
</dbReference>